<sequence>MSAPHSPALSPLLAAIAREIDTSRRMLHGIEAAIAGCCTSGAAPGAFAGLQGIDRLGQRLADLATLLAALAEQGGALPPDPARLAAGLNLAEIRALVLPDAVTDCETGDADATWLL</sequence>
<dbReference type="Proteomes" id="UP000277498">
    <property type="component" value="Unassembled WGS sequence"/>
</dbReference>
<evidence type="ECO:0000313" key="1">
    <source>
        <dbReference type="EMBL" id="VDC30708.1"/>
    </source>
</evidence>
<keyword evidence="2" id="KW-1185">Reference proteome</keyword>
<name>A0A3P5XIP4_9RHOB</name>
<dbReference type="RefSeq" id="WP_124087383.1">
    <property type="nucleotide sequence ID" value="NZ_UXAW01000081.1"/>
</dbReference>
<organism evidence="1 2">
    <name type="scientific">Pseudogemmobacter humi</name>
    <dbReference type="NCBI Taxonomy" id="2483812"/>
    <lineage>
        <taxon>Bacteria</taxon>
        <taxon>Pseudomonadati</taxon>
        <taxon>Pseudomonadota</taxon>
        <taxon>Alphaproteobacteria</taxon>
        <taxon>Rhodobacterales</taxon>
        <taxon>Paracoccaceae</taxon>
        <taxon>Pseudogemmobacter</taxon>
    </lineage>
</organism>
<evidence type="ECO:0000313" key="2">
    <source>
        <dbReference type="Proteomes" id="UP000277498"/>
    </source>
</evidence>
<protein>
    <submittedName>
        <fullName evidence="1">Uncharacterized protein</fullName>
    </submittedName>
</protein>
<dbReference type="EMBL" id="UXAW01000081">
    <property type="protein sequence ID" value="VDC30708.1"/>
    <property type="molecule type" value="Genomic_DNA"/>
</dbReference>
<dbReference type="AlphaFoldDB" id="A0A3P5XIP4"/>
<proteinExistence type="predicted"/>
<reference evidence="1 2" key="1">
    <citation type="submission" date="2018-11" db="EMBL/GenBank/DDBJ databases">
        <authorList>
            <person name="Criscuolo A."/>
        </authorList>
    </citation>
    <scope>NUCLEOTIDE SEQUENCE [LARGE SCALE GENOMIC DNA]</scope>
    <source>
        <strain evidence="1">ACIP111625</strain>
    </source>
</reference>
<gene>
    <name evidence="1" type="ORF">XINFAN_02650</name>
</gene>
<accession>A0A3P5XIP4</accession>